<keyword evidence="5" id="KW-1185">Reference proteome</keyword>
<dbReference type="EMBL" id="CP043046">
    <property type="protein sequence ID" value="QEI07341.1"/>
    <property type="molecule type" value="Genomic_DNA"/>
</dbReference>
<evidence type="ECO:0000256" key="1">
    <source>
        <dbReference type="ARBA" id="ARBA00022679"/>
    </source>
</evidence>
<dbReference type="PROSITE" id="PS50206">
    <property type="entry name" value="RHODANESE_3"/>
    <property type="match status" value="2"/>
</dbReference>
<dbReference type="KEGG" id="pacr:FXN63_16940"/>
<dbReference type="AlphaFoldDB" id="A0A5C0B3I7"/>
<dbReference type="GO" id="GO:0004792">
    <property type="term" value="F:thiosulfate-cyanide sulfurtransferase activity"/>
    <property type="evidence" value="ECO:0007669"/>
    <property type="project" value="TreeGrafter"/>
</dbReference>
<dbReference type="OrthoDB" id="9781034at2"/>
<dbReference type="PANTHER" id="PTHR11364">
    <property type="entry name" value="THIOSULFATE SULFERTANSFERASE"/>
    <property type="match status" value="1"/>
</dbReference>
<keyword evidence="2" id="KW-0677">Repeat</keyword>
<dbReference type="SUPFAM" id="SSF52821">
    <property type="entry name" value="Rhodanese/Cell cycle control phosphatase"/>
    <property type="match status" value="2"/>
</dbReference>
<dbReference type="Proteomes" id="UP000325161">
    <property type="component" value="Chromosome"/>
</dbReference>
<reference evidence="4 5" key="1">
    <citation type="submission" date="2019-08" db="EMBL/GenBank/DDBJ databases">
        <title>Amphibian skin-associated Pigmentiphaga: genome sequence and occurrence across geography and hosts.</title>
        <authorList>
            <person name="Bletz M.C."/>
            <person name="Bunk B."/>
            <person name="Sproeer C."/>
            <person name="Biwer P."/>
            <person name="Reiter S."/>
            <person name="Rabemananjara F.C.E."/>
            <person name="Schulz S."/>
            <person name="Overmann J."/>
            <person name="Vences M."/>
        </authorList>
    </citation>
    <scope>NUCLEOTIDE SEQUENCE [LARGE SCALE GENOMIC DNA]</scope>
    <source>
        <strain evidence="4 5">Mada1488</strain>
    </source>
</reference>
<gene>
    <name evidence="4" type="ORF">FXN63_16940</name>
</gene>
<dbReference type="InterPro" id="IPR001763">
    <property type="entry name" value="Rhodanese-like_dom"/>
</dbReference>
<dbReference type="CDD" id="cd01449">
    <property type="entry name" value="TST_Repeat_2"/>
    <property type="match status" value="1"/>
</dbReference>
<dbReference type="Gene3D" id="3.40.250.10">
    <property type="entry name" value="Rhodanese-like domain"/>
    <property type="match status" value="2"/>
</dbReference>
<sequence length="289" mass="30876">MFTTLISPADLAAHLNDPSWRIVDVRHDLANKAAGGDAFRQSRIPGALFLDAETQLAGVHTGTNGRHPLPSRDDFAALIAQAGIGDDTQVVVYDASGGMFAARLWWMLRWIGHDKVAVLDGGFPAWQADGHPVDQVALDVDASRRLPGPGATSLSIRPPLVDTVDADAVLANLTQPAFAVLDARAAPRYRGEVEPMDPVAGHIPGALNRPYTDNLNADQRFKSAEQLREVFSGVLAGRSPQYLVHQCGSGITACHNLLAMEVAGLSGSRLYPGSWSEWCSDSTRPVAKG</sequence>
<organism evidence="4 5">
    <name type="scientific">Pigmentiphaga aceris</name>
    <dbReference type="NCBI Taxonomy" id="1940612"/>
    <lineage>
        <taxon>Bacteria</taxon>
        <taxon>Pseudomonadati</taxon>
        <taxon>Pseudomonadota</taxon>
        <taxon>Betaproteobacteria</taxon>
        <taxon>Burkholderiales</taxon>
        <taxon>Alcaligenaceae</taxon>
        <taxon>Pigmentiphaga</taxon>
    </lineage>
</organism>
<keyword evidence="1 4" id="KW-0808">Transferase</keyword>
<feature type="domain" description="Rhodanese" evidence="3">
    <location>
        <begin position="174"/>
        <end position="287"/>
    </location>
</feature>
<dbReference type="CDD" id="cd01448">
    <property type="entry name" value="TST_Repeat_1"/>
    <property type="match status" value="1"/>
</dbReference>
<dbReference type="PANTHER" id="PTHR11364:SF27">
    <property type="entry name" value="SULFURTRANSFERASE"/>
    <property type="match status" value="1"/>
</dbReference>
<evidence type="ECO:0000313" key="4">
    <source>
        <dbReference type="EMBL" id="QEI07341.1"/>
    </source>
</evidence>
<proteinExistence type="predicted"/>
<dbReference type="RefSeq" id="WP_148816388.1">
    <property type="nucleotide sequence ID" value="NZ_CP043046.1"/>
</dbReference>
<protein>
    <submittedName>
        <fullName evidence="4">Sulfurtransferase</fullName>
    </submittedName>
</protein>
<feature type="domain" description="Rhodanese" evidence="3">
    <location>
        <begin position="16"/>
        <end position="135"/>
    </location>
</feature>
<dbReference type="InterPro" id="IPR036873">
    <property type="entry name" value="Rhodanese-like_dom_sf"/>
</dbReference>
<evidence type="ECO:0000256" key="2">
    <source>
        <dbReference type="ARBA" id="ARBA00022737"/>
    </source>
</evidence>
<dbReference type="SMART" id="SM00450">
    <property type="entry name" value="RHOD"/>
    <property type="match status" value="2"/>
</dbReference>
<evidence type="ECO:0000313" key="5">
    <source>
        <dbReference type="Proteomes" id="UP000325161"/>
    </source>
</evidence>
<dbReference type="Pfam" id="PF00581">
    <property type="entry name" value="Rhodanese"/>
    <property type="match status" value="2"/>
</dbReference>
<dbReference type="InterPro" id="IPR045078">
    <property type="entry name" value="TST/MPST-like"/>
</dbReference>
<evidence type="ECO:0000259" key="3">
    <source>
        <dbReference type="PROSITE" id="PS50206"/>
    </source>
</evidence>
<accession>A0A5C0B3I7</accession>
<name>A0A5C0B3I7_9BURK</name>